<keyword evidence="1" id="KW-0812">Transmembrane</keyword>
<dbReference type="OrthoDB" id="5801787at2"/>
<name>A0A0M3TAH2_9SPHN</name>
<sequence>MTEAVKTPWHLWVIGLVALLWNSGGAYDYTMTQTRNMDYLATAATNAGVPLDTLVGHYTNFPLWADAMWAFGVWGAVAGSILLLVRSKFAFHAFVLSLVGLLGTTVFTMTSDIPAELDSPFTWIFTAVIWIVTAALAYYARRMTAAGVLR</sequence>
<evidence type="ECO:0000313" key="2">
    <source>
        <dbReference type="EMBL" id="ALE17102.1"/>
    </source>
</evidence>
<organism evidence="2 3">
    <name type="scientific">Altererythrobacter epoxidivorans</name>
    <dbReference type="NCBI Taxonomy" id="361183"/>
    <lineage>
        <taxon>Bacteria</taxon>
        <taxon>Pseudomonadati</taxon>
        <taxon>Pseudomonadota</taxon>
        <taxon>Alphaproteobacteria</taxon>
        <taxon>Sphingomonadales</taxon>
        <taxon>Erythrobacteraceae</taxon>
        <taxon>Altererythrobacter</taxon>
    </lineage>
</organism>
<keyword evidence="1" id="KW-0472">Membrane</keyword>
<dbReference type="RefSeq" id="WP_061925625.1">
    <property type="nucleotide sequence ID" value="NZ_CP012669.1"/>
</dbReference>
<dbReference type="AlphaFoldDB" id="A0A0M3TAH2"/>
<keyword evidence="3" id="KW-1185">Reference proteome</keyword>
<proteinExistence type="predicted"/>
<keyword evidence="1" id="KW-1133">Transmembrane helix</keyword>
<gene>
    <name evidence="2" type="ORF">AMC99_01813</name>
</gene>
<reference evidence="2 3" key="1">
    <citation type="submission" date="2015-09" db="EMBL/GenBank/DDBJ databases">
        <title>Complete genome sequence of a benzo[a]pyrene-degrading bacterium Altererythrobacter epoxidivorans CGMCC 1.7731T.</title>
        <authorList>
            <person name="Li Z."/>
            <person name="Cheng H."/>
            <person name="Huo Y."/>
            <person name="Xu X."/>
        </authorList>
    </citation>
    <scope>NUCLEOTIDE SEQUENCE [LARGE SCALE GENOMIC DNA]</scope>
    <source>
        <strain evidence="2 3">CGMCC 1.7731</strain>
    </source>
</reference>
<accession>A0A0M3TAH2</accession>
<evidence type="ECO:0000313" key="3">
    <source>
        <dbReference type="Proteomes" id="UP000057938"/>
    </source>
</evidence>
<dbReference type="PATRIC" id="fig|361183.4.peg.1785"/>
<feature type="transmembrane region" description="Helical" evidence="1">
    <location>
        <begin position="121"/>
        <end position="140"/>
    </location>
</feature>
<dbReference type="EMBL" id="CP012669">
    <property type="protein sequence ID" value="ALE17102.1"/>
    <property type="molecule type" value="Genomic_DNA"/>
</dbReference>
<evidence type="ECO:0000256" key="1">
    <source>
        <dbReference type="SAM" id="Phobius"/>
    </source>
</evidence>
<dbReference type="KEGG" id="aep:AMC99_01813"/>
<feature type="transmembrane region" description="Helical" evidence="1">
    <location>
        <begin position="90"/>
        <end position="109"/>
    </location>
</feature>
<feature type="transmembrane region" description="Helical" evidence="1">
    <location>
        <begin position="67"/>
        <end position="85"/>
    </location>
</feature>
<protein>
    <submittedName>
        <fullName evidence="2">Uncharacterized protein</fullName>
    </submittedName>
</protein>
<dbReference type="STRING" id="361183.AMC99_01813"/>
<dbReference type="Proteomes" id="UP000057938">
    <property type="component" value="Chromosome"/>
</dbReference>